<keyword evidence="5" id="KW-0511">Multifunctional enzyme</keyword>
<dbReference type="InterPro" id="IPR016039">
    <property type="entry name" value="Thiolase-like"/>
</dbReference>
<dbReference type="SUPFAM" id="SSF53901">
    <property type="entry name" value="Thiolase-like"/>
    <property type="match status" value="1"/>
</dbReference>
<evidence type="ECO:0000259" key="10">
    <source>
        <dbReference type="PROSITE" id="PS52019"/>
    </source>
</evidence>
<dbReference type="InterPro" id="IPR016036">
    <property type="entry name" value="Malonyl_transacylase_ACP-bd"/>
</dbReference>
<evidence type="ECO:0000259" key="8">
    <source>
        <dbReference type="PROSITE" id="PS50075"/>
    </source>
</evidence>
<feature type="domain" description="Carrier" evidence="8">
    <location>
        <begin position="2443"/>
        <end position="2519"/>
    </location>
</feature>
<accession>A0AAE0HVF3</accession>
<dbReference type="SUPFAM" id="SSF55048">
    <property type="entry name" value="Probable ACP-binding domain of malonyl-CoA ACP transacylase"/>
    <property type="match status" value="1"/>
</dbReference>
<dbReference type="CDD" id="cd05195">
    <property type="entry name" value="enoyl_red"/>
    <property type="match status" value="1"/>
</dbReference>
<feature type="domain" description="PKS/mFAS DH" evidence="10">
    <location>
        <begin position="950"/>
        <end position="1268"/>
    </location>
</feature>
<dbReference type="InterPro" id="IPR016035">
    <property type="entry name" value="Acyl_Trfase/lysoPLipase"/>
</dbReference>
<dbReference type="InterPro" id="IPR013154">
    <property type="entry name" value="ADH-like_N"/>
</dbReference>
<feature type="compositionally biased region" description="Low complexity" evidence="7">
    <location>
        <begin position="1501"/>
        <end position="1522"/>
    </location>
</feature>
<evidence type="ECO:0008006" key="13">
    <source>
        <dbReference type="Google" id="ProtNLM"/>
    </source>
</evidence>
<dbReference type="PANTHER" id="PTHR43775:SF18">
    <property type="entry name" value="ENZYME, PUTATIVE (JCVI)-RELATED"/>
    <property type="match status" value="1"/>
</dbReference>
<dbReference type="Pfam" id="PF08240">
    <property type="entry name" value="ADH_N"/>
    <property type="match status" value="1"/>
</dbReference>
<dbReference type="InterPro" id="IPR042104">
    <property type="entry name" value="PKS_dehydratase_sf"/>
</dbReference>
<dbReference type="InterPro" id="IPR049900">
    <property type="entry name" value="PKS_mFAS_DH"/>
</dbReference>
<dbReference type="GO" id="GO:0004312">
    <property type="term" value="F:fatty acid synthase activity"/>
    <property type="evidence" value="ECO:0007669"/>
    <property type="project" value="TreeGrafter"/>
</dbReference>
<dbReference type="InterPro" id="IPR049552">
    <property type="entry name" value="PKS_DH_N"/>
</dbReference>
<dbReference type="InterPro" id="IPR001227">
    <property type="entry name" value="Ac_transferase_dom_sf"/>
</dbReference>
<dbReference type="Pfam" id="PF00698">
    <property type="entry name" value="Acyl_transf_1"/>
    <property type="match status" value="1"/>
</dbReference>
<dbReference type="Pfam" id="PF00550">
    <property type="entry name" value="PP-binding"/>
    <property type="match status" value="1"/>
</dbReference>
<dbReference type="GO" id="GO:1901336">
    <property type="term" value="P:lactone biosynthetic process"/>
    <property type="evidence" value="ECO:0007669"/>
    <property type="project" value="UniProtKB-ARBA"/>
</dbReference>
<keyword evidence="2" id="KW-0597">Phosphoprotein</keyword>
<dbReference type="Pfam" id="PF02801">
    <property type="entry name" value="Ketoacyl-synt_C"/>
    <property type="match status" value="1"/>
</dbReference>
<feature type="active site" description="Proton donor; for dehydratase activity" evidence="6">
    <location>
        <position position="1172"/>
    </location>
</feature>
<dbReference type="SUPFAM" id="SSF47336">
    <property type="entry name" value="ACP-like"/>
    <property type="match status" value="1"/>
</dbReference>
<evidence type="ECO:0000256" key="4">
    <source>
        <dbReference type="ARBA" id="ARBA00023002"/>
    </source>
</evidence>
<dbReference type="GO" id="GO:0030639">
    <property type="term" value="P:polyketide biosynthetic process"/>
    <property type="evidence" value="ECO:0007669"/>
    <property type="project" value="UniProtKB-ARBA"/>
</dbReference>
<dbReference type="Proteomes" id="UP001283341">
    <property type="component" value="Unassembled WGS sequence"/>
</dbReference>
<evidence type="ECO:0000256" key="2">
    <source>
        <dbReference type="ARBA" id="ARBA00022553"/>
    </source>
</evidence>
<evidence type="ECO:0000256" key="6">
    <source>
        <dbReference type="PROSITE-ProRule" id="PRU01363"/>
    </source>
</evidence>
<feature type="active site" description="Proton acceptor; for dehydratase activity" evidence="6">
    <location>
        <position position="982"/>
    </location>
</feature>
<dbReference type="Pfam" id="PF16197">
    <property type="entry name" value="KAsynt_C_assoc"/>
    <property type="match status" value="1"/>
</dbReference>
<feature type="region of interest" description="N-terminal hotdog fold" evidence="6">
    <location>
        <begin position="950"/>
        <end position="1092"/>
    </location>
</feature>
<dbReference type="Gene3D" id="3.40.47.10">
    <property type="match status" value="1"/>
</dbReference>
<dbReference type="Gene3D" id="3.40.366.10">
    <property type="entry name" value="Malonyl-Coenzyme A Acyl Carrier Protein, domain 2"/>
    <property type="match status" value="1"/>
</dbReference>
<organism evidence="11 12">
    <name type="scientific">Apodospora peruviana</name>
    <dbReference type="NCBI Taxonomy" id="516989"/>
    <lineage>
        <taxon>Eukaryota</taxon>
        <taxon>Fungi</taxon>
        <taxon>Dikarya</taxon>
        <taxon>Ascomycota</taxon>
        <taxon>Pezizomycotina</taxon>
        <taxon>Sordariomycetes</taxon>
        <taxon>Sordariomycetidae</taxon>
        <taxon>Sordariales</taxon>
        <taxon>Lasiosphaeriaceae</taxon>
        <taxon>Apodospora</taxon>
    </lineage>
</organism>
<reference evidence="11" key="2">
    <citation type="submission" date="2023-06" db="EMBL/GenBank/DDBJ databases">
        <authorList>
            <consortium name="Lawrence Berkeley National Laboratory"/>
            <person name="Haridas S."/>
            <person name="Hensen N."/>
            <person name="Bonometti L."/>
            <person name="Westerberg I."/>
            <person name="Brannstrom I.O."/>
            <person name="Guillou S."/>
            <person name="Cros-Aarteil S."/>
            <person name="Calhoun S."/>
            <person name="Kuo A."/>
            <person name="Mondo S."/>
            <person name="Pangilinan J."/>
            <person name="Riley R."/>
            <person name="Labutti K."/>
            <person name="Andreopoulos B."/>
            <person name="Lipzen A."/>
            <person name="Chen C."/>
            <person name="Yanf M."/>
            <person name="Daum C."/>
            <person name="Ng V."/>
            <person name="Clum A."/>
            <person name="Steindorff A."/>
            <person name="Ohm R."/>
            <person name="Martin F."/>
            <person name="Silar P."/>
            <person name="Natvig D."/>
            <person name="Lalanne C."/>
            <person name="Gautier V."/>
            <person name="Ament-Velasquez S.L."/>
            <person name="Kruys A."/>
            <person name="Hutchinson M.I."/>
            <person name="Powell A.J."/>
            <person name="Barry K."/>
            <person name="Miller A.N."/>
            <person name="Grigoriev I.V."/>
            <person name="Debuchy R."/>
            <person name="Gladieux P."/>
            <person name="Thoren M.H."/>
            <person name="Johannesson H."/>
        </authorList>
    </citation>
    <scope>NUCLEOTIDE SEQUENCE</scope>
    <source>
        <strain evidence="11">CBS 118394</strain>
    </source>
</reference>
<dbReference type="SUPFAM" id="SSF51735">
    <property type="entry name" value="NAD(P)-binding Rossmann-fold domains"/>
    <property type="match status" value="3"/>
</dbReference>
<comment type="caution">
    <text evidence="11">The sequence shown here is derived from an EMBL/GenBank/DDBJ whole genome shotgun (WGS) entry which is preliminary data.</text>
</comment>
<proteinExistence type="predicted"/>
<evidence type="ECO:0000256" key="7">
    <source>
        <dbReference type="SAM" id="MobiDB-lite"/>
    </source>
</evidence>
<dbReference type="SUPFAM" id="SSF52151">
    <property type="entry name" value="FabD/lysophospholipase-like"/>
    <property type="match status" value="1"/>
</dbReference>
<dbReference type="InterPro" id="IPR014030">
    <property type="entry name" value="Ketoacyl_synth_N"/>
</dbReference>
<dbReference type="InterPro" id="IPR006162">
    <property type="entry name" value="Ppantetheine_attach_site"/>
</dbReference>
<dbReference type="GO" id="GO:0004315">
    <property type="term" value="F:3-oxoacyl-[acyl-carrier-protein] synthase activity"/>
    <property type="evidence" value="ECO:0007669"/>
    <property type="project" value="InterPro"/>
</dbReference>
<dbReference type="InterPro" id="IPR056501">
    <property type="entry name" value="NAD-bd_HRPKS_sdrA"/>
</dbReference>
<dbReference type="SMART" id="SM00826">
    <property type="entry name" value="PKS_DH"/>
    <property type="match status" value="1"/>
</dbReference>
<dbReference type="InterPro" id="IPR013968">
    <property type="entry name" value="PKS_KR"/>
</dbReference>
<evidence type="ECO:0000256" key="5">
    <source>
        <dbReference type="ARBA" id="ARBA00023268"/>
    </source>
</evidence>
<dbReference type="CDD" id="cd00833">
    <property type="entry name" value="PKS"/>
    <property type="match status" value="1"/>
</dbReference>
<gene>
    <name evidence="11" type="ORF">B0H66DRAFT_503226</name>
</gene>
<dbReference type="SMART" id="SM00823">
    <property type="entry name" value="PKS_PP"/>
    <property type="match status" value="1"/>
</dbReference>
<feature type="region of interest" description="C-terminal hotdog fold" evidence="6">
    <location>
        <begin position="1107"/>
        <end position="1268"/>
    </location>
</feature>
<dbReference type="PANTHER" id="PTHR43775">
    <property type="entry name" value="FATTY ACID SYNTHASE"/>
    <property type="match status" value="1"/>
</dbReference>
<feature type="region of interest" description="Disordered" evidence="7">
    <location>
        <begin position="1483"/>
        <end position="1527"/>
    </location>
</feature>
<dbReference type="InterPro" id="IPR050091">
    <property type="entry name" value="PKS_NRPS_Biosynth_Enz"/>
</dbReference>
<dbReference type="Pfam" id="PF13602">
    <property type="entry name" value="ADH_zinc_N_2"/>
    <property type="match status" value="1"/>
</dbReference>
<evidence type="ECO:0000313" key="12">
    <source>
        <dbReference type="Proteomes" id="UP001283341"/>
    </source>
</evidence>
<dbReference type="PROSITE" id="PS00012">
    <property type="entry name" value="PHOSPHOPANTETHEINE"/>
    <property type="match status" value="1"/>
</dbReference>
<dbReference type="InterPro" id="IPR032821">
    <property type="entry name" value="PKS_assoc"/>
</dbReference>
<dbReference type="PROSITE" id="PS50075">
    <property type="entry name" value="CARRIER"/>
    <property type="match status" value="1"/>
</dbReference>
<dbReference type="Gene3D" id="3.30.70.3290">
    <property type="match status" value="1"/>
</dbReference>
<name>A0AAE0HVF3_9PEZI</name>
<dbReference type="InterPro" id="IPR020807">
    <property type="entry name" value="PKS_DH"/>
</dbReference>
<dbReference type="PROSITE" id="PS00606">
    <property type="entry name" value="KS3_1"/>
    <property type="match status" value="1"/>
</dbReference>
<dbReference type="CDD" id="cd05274">
    <property type="entry name" value="KR_FAS_SDR_x"/>
    <property type="match status" value="1"/>
</dbReference>
<keyword evidence="3" id="KW-0808">Transferase</keyword>
<dbReference type="SMART" id="SM00827">
    <property type="entry name" value="PKS_AT"/>
    <property type="match status" value="1"/>
</dbReference>
<dbReference type="SMART" id="SM00822">
    <property type="entry name" value="PKS_KR"/>
    <property type="match status" value="1"/>
</dbReference>
<dbReference type="Pfam" id="PF21089">
    <property type="entry name" value="PKS_DH_N"/>
    <property type="match status" value="1"/>
</dbReference>
<dbReference type="InterPro" id="IPR009081">
    <property type="entry name" value="PP-bd_ACP"/>
</dbReference>
<dbReference type="InterPro" id="IPR036291">
    <property type="entry name" value="NAD(P)-bd_dom_sf"/>
</dbReference>
<dbReference type="InterPro" id="IPR020841">
    <property type="entry name" value="PKS_Beta-ketoAc_synthase_dom"/>
</dbReference>
<feature type="domain" description="Ketosynthase family 3 (KS3)" evidence="9">
    <location>
        <begin position="9"/>
        <end position="442"/>
    </location>
</feature>
<dbReference type="InterPro" id="IPR018201">
    <property type="entry name" value="Ketoacyl_synth_AS"/>
</dbReference>
<keyword evidence="12" id="KW-1185">Reference proteome</keyword>
<dbReference type="EMBL" id="JAUEDM010000007">
    <property type="protein sequence ID" value="KAK3313628.1"/>
    <property type="molecule type" value="Genomic_DNA"/>
</dbReference>
<dbReference type="Pfam" id="PF08659">
    <property type="entry name" value="KR"/>
    <property type="match status" value="1"/>
</dbReference>
<dbReference type="Gene3D" id="3.10.129.110">
    <property type="entry name" value="Polyketide synthase dehydratase"/>
    <property type="match status" value="1"/>
</dbReference>
<dbReference type="GO" id="GO:0016491">
    <property type="term" value="F:oxidoreductase activity"/>
    <property type="evidence" value="ECO:0007669"/>
    <property type="project" value="UniProtKB-KW"/>
</dbReference>
<dbReference type="Gene3D" id="3.40.50.720">
    <property type="entry name" value="NAD(P)-binding Rossmann-like Domain"/>
    <property type="match status" value="2"/>
</dbReference>
<dbReference type="InterPro" id="IPR014043">
    <property type="entry name" value="Acyl_transferase_dom"/>
</dbReference>
<dbReference type="SUPFAM" id="SSF50129">
    <property type="entry name" value="GroES-like"/>
    <property type="match status" value="1"/>
</dbReference>
<dbReference type="InterPro" id="IPR020843">
    <property type="entry name" value="ER"/>
</dbReference>
<protein>
    <recommendedName>
        <fullName evidence="13">Polyketide synthase</fullName>
    </recommendedName>
</protein>
<dbReference type="GO" id="GO:0006633">
    <property type="term" value="P:fatty acid biosynthetic process"/>
    <property type="evidence" value="ECO:0007669"/>
    <property type="project" value="InterPro"/>
</dbReference>
<keyword evidence="1" id="KW-0596">Phosphopantetheine</keyword>
<sequence length="2536" mass="271576">MAQPRRVQQEPIAIVGFACRLPGGNNSPSKLWSFLEAGGIAPNTVPQSRFNFKGHWDGSHKPGTMRPPGGMFLSDDVDLERFDTGFFEVSGADATAMDPNQRQMLEVVYEGLENAGIPLEKLDGEPVACYAGSYSTDYLDMLQRDAEDRAPGFLIGTGRAIMANRISWFLNLKGPSVTLDTACSSSLVGLDLACQSLQSGEVKMAIVAASNLYLNPDHVMDMGSVGAAHSPTALCHSFDADADGYCKAEAVGALIVKRLSDAVRDKDPIRAIIRGTASNSNGRTRGTGGIAQPSGEMQAAAIRAAYANAGITSFNDTAFLECHGTGTPAGDPEEVHGAGTVFSPTRDADRPLIIGSIKSNLGHSEPAAGISGLIKIILAMEKGVIPGNPTFLKPNPRIDWAGDKVVATRAAIPWPDEGFSVRRASINCFGFGGSNAHAVVDHPDKATRVNYLSSYLGDDEPLPDDEDSLGSESTRPYLLVLSANDATALGANVSALCNHVAKLDVRAPLADLAYTLAERRSHFWHRAFVTTAGTSGSLEESDFSLGKKLAGRTPKVSFVFTGQGAQWPQMGQALLATFPAVVHPVLRELDAVLQAQPDPPAWSLEEELSQPRSAEHLRQPEFSQPLVTALQLSLLAVLDTWGVRPDGVVGHSSGEIAAAYAAGLLDRASAIKAAFYRGRAAVNRKAAAEAGENADVGMLAVGLGAEQAQPFLDKYGSGDVWIACFNSPGSVTVSGHRASLQTVEKALKEAGHFARLLQVDLAYHSPLMGGIGEEYGKLLRKDSKFAPAEYDADAQGQATMYSSVTASKKTTSADAEYWTANMVSAVRFSDALQDLVTTETPDVLIEIGPSGALAGPVAQVLKTLKDAVPTYHAAWARGATAVKSLLNLAGNLYVAGVPINLAAVNGTADTSVKTPRTIVDLPNYQWNHSARYWHENAASIDWRTKRFITHDLLGSKIPGTSWKAPTWRKKLDLADVPWLKDHKMGTDVLVPGMAFAAMALEAMYQKHVSLHPEETKDVAGPGDLAYRFRNVKFDRAVVVEEGKPTHMLLTLASVPGSKDWHEFRVRTTGSEASQDVIYEHCAGLIRVQEPLAGPEHELAGTDLAPLRHPQSSAPWYKLQREMGSHFGPSFRQIKQWETTSGQRTCRATLNLAPPPSKWDPQSSYPIHPAVLDVCQQSATAAFLAGERSELKDVIILSQIDDMVINRTGSHSSLLDGLSVSEAVWTGRGRKEHVQSWSTNVAVHDPASGALYVRFRGLRYVRLDVEAAPDPHVFHATHWRPDVADITQDQLLYLGLEAAATTRTTTSSTTATKSEERARLHEILDLVAFKTPRLSVLEISLVDGDHHGDSGSSLWLQGTADSSGATRTLRKAASHFTFASTNAKALVAVETAASTEGSTTTSGSTKFHLLAPNQDALGLGPSPSYDLVIVQAPAGAEAADDLQPLLTKLKTLIKPGATTIVAVSRNYPTTALVVLPSGNGGFSSEDIAAADTGSDSEGSNNEPAPASSESTTSTPASSTVETPPDIKFPGVVVGGGNDAFQSLMDGVWESVDVVQIPGKPQAYLYRNSSTLTETGGQIVVARFADDTPPISPGLVALIERSCPGHTVTQKSIQELVEPTRRAHGPGAALSLDSVSAVLVLDELAQSVLTRISEPRWELLKKLVGSGKPVLWVTKGAQTDRVSDPDKAMVQGLFRVARREDPGARLTTLDVQSPSSPATHWAVDRVLRKMLSSSNARLDEEYAERDGLLLVSRVIPDESLNEFKTACVTTGALQPVLKPFHGNAAQVRLRADKKGSLESLQWAETGAADRQVPVELGKVDIQVMAMGVNFKDVATTMGIVPENEHMIGCECAGYVRRVGPGVTGLKVGDRVVAQTDGTYVNHLQVVTDRVHRIPDTMSFEDAATIPLVYLTAIYSLYHVGGLQQGQTVLIHSAAGGVGMAAIQLAQYKKCDIFVTVSTQEKRDLLASQFGIPANRMFSSRDTRFAEQIRRTTGGRGIDVILNSLVGELLDESWRLTADGGVMVEIGKRDIVDRNTLSMEPFDRNCSFRAVDLSYVRQISHSLTGRLLKEVFELVEAGHVRPIHPVTVFPVDQVLSALSVIRRGQHVGKIVISSADQDLQLPIRPALRQLALKPDVAYLIVGGLKGLCGSLAVHMARHGARHIIAMSRSGIDDEASQRVVENCASHGCKVSAARGDVTDESFVRNVFRSPPVHEQPEFSDKTIQIAGVIQAAMVLRDKPYETMTHDDYHTAIKAKVAGTWNLHLAAQQEQPQTPLDFFTLLSSISGVVGNKGQANYAAANAFLDAFAFYRQNLGLRAHTVDLGLIEDVGYVAEVGGAALEARFDKREWTPINEGMLRRILGFSILQQEQSNGGPISAASAAQMITGVAYPLPADQSDLVDNARFGYLFTSTSSATSEGGVSGGGDQTDQAIRAFRLMREADAGPAALAKAAVELLQKQISKLLRLENEVEPGRPLMAYGLDSLSAVELRGWVRQKLGGELSTLDITNASSLLALCDRLVAKLPKLDAVAAAAAAAAAAA</sequence>
<dbReference type="InterPro" id="IPR057326">
    <property type="entry name" value="KR_dom"/>
</dbReference>
<feature type="non-terminal residue" evidence="11">
    <location>
        <position position="2536"/>
    </location>
</feature>
<evidence type="ECO:0000313" key="11">
    <source>
        <dbReference type="EMBL" id="KAK3313628.1"/>
    </source>
</evidence>
<dbReference type="Gene3D" id="1.10.1200.10">
    <property type="entry name" value="ACP-like"/>
    <property type="match status" value="1"/>
</dbReference>
<dbReference type="InterPro" id="IPR011032">
    <property type="entry name" value="GroES-like_sf"/>
</dbReference>
<keyword evidence="4" id="KW-0560">Oxidoreductase</keyword>
<dbReference type="FunFam" id="3.40.50.720:FF:000209">
    <property type="entry name" value="Polyketide synthase Pks12"/>
    <property type="match status" value="1"/>
</dbReference>
<evidence type="ECO:0000256" key="1">
    <source>
        <dbReference type="ARBA" id="ARBA00022450"/>
    </source>
</evidence>
<dbReference type="InterPro" id="IPR036736">
    <property type="entry name" value="ACP-like_sf"/>
</dbReference>
<dbReference type="Pfam" id="PF14765">
    <property type="entry name" value="PS-DH"/>
    <property type="match status" value="1"/>
</dbReference>
<dbReference type="InterPro" id="IPR014031">
    <property type="entry name" value="Ketoacyl_synth_C"/>
</dbReference>
<dbReference type="GO" id="GO:0031177">
    <property type="term" value="F:phosphopantetheine binding"/>
    <property type="evidence" value="ECO:0007669"/>
    <property type="project" value="InterPro"/>
</dbReference>
<dbReference type="PROSITE" id="PS52019">
    <property type="entry name" value="PKS_MFAS_DH"/>
    <property type="match status" value="1"/>
</dbReference>
<dbReference type="InterPro" id="IPR020806">
    <property type="entry name" value="PKS_PP-bd"/>
</dbReference>
<evidence type="ECO:0000256" key="3">
    <source>
        <dbReference type="ARBA" id="ARBA00022679"/>
    </source>
</evidence>
<reference evidence="11" key="1">
    <citation type="journal article" date="2023" name="Mol. Phylogenet. Evol.">
        <title>Genome-scale phylogeny and comparative genomics of the fungal order Sordariales.</title>
        <authorList>
            <person name="Hensen N."/>
            <person name="Bonometti L."/>
            <person name="Westerberg I."/>
            <person name="Brannstrom I.O."/>
            <person name="Guillou S."/>
            <person name="Cros-Aarteil S."/>
            <person name="Calhoun S."/>
            <person name="Haridas S."/>
            <person name="Kuo A."/>
            <person name="Mondo S."/>
            <person name="Pangilinan J."/>
            <person name="Riley R."/>
            <person name="LaButti K."/>
            <person name="Andreopoulos B."/>
            <person name="Lipzen A."/>
            <person name="Chen C."/>
            <person name="Yan M."/>
            <person name="Daum C."/>
            <person name="Ng V."/>
            <person name="Clum A."/>
            <person name="Steindorff A."/>
            <person name="Ohm R.A."/>
            <person name="Martin F."/>
            <person name="Silar P."/>
            <person name="Natvig D.O."/>
            <person name="Lalanne C."/>
            <person name="Gautier V."/>
            <person name="Ament-Velasquez S.L."/>
            <person name="Kruys A."/>
            <person name="Hutchinson M.I."/>
            <person name="Powell A.J."/>
            <person name="Barry K."/>
            <person name="Miller A.N."/>
            <person name="Grigoriev I.V."/>
            <person name="Debuchy R."/>
            <person name="Gladieux P."/>
            <person name="Hiltunen Thoren M."/>
            <person name="Johannesson H."/>
        </authorList>
    </citation>
    <scope>NUCLEOTIDE SEQUENCE</scope>
    <source>
        <strain evidence="11">CBS 118394</strain>
    </source>
</reference>
<dbReference type="SMART" id="SM00829">
    <property type="entry name" value="PKS_ER"/>
    <property type="match status" value="1"/>
</dbReference>
<dbReference type="Pfam" id="PF00109">
    <property type="entry name" value="ketoacyl-synt"/>
    <property type="match status" value="1"/>
</dbReference>
<dbReference type="SMART" id="SM00825">
    <property type="entry name" value="PKS_KS"/>
    <property type="match status" value="1"/>
</dbReference>
<dbReference type="Gene3D" id="3.90.180.10">
    <property type="entry name" value="Medium-chain alcohol dehydrogenases, catalytic domain"/>
    <property type="match status" value="1"/>
</dbReference>
<dbReference type="PROSITE" id="PS52004">
    <property type="entry name" value="KS3_2"/>
    <property type="match status" value="1"/>
</dbReference>
<dbReference type="InterPro" id="IPR049551">
    <property type="entry name" value="PKS_DH_C"/>
</dbReference>
<evidence type="ECO:0000259" key="9">
    <source>
        <dbReference type="PROSITE" id="PS52004"/>
    </source>
</evidence>
<dbReference type="Pfam" id="PF23114">
    <property type="entry name" value="NAD-bd_HRPKS_sdrA"/>
    <property type="match status" value="1"/>
</dbReference>